<comment type="caution">
    <text evidence="1">The sequence shown here is derived from an EMBL/GenBank/DDBJ whole genome shotgun (WGS) entry which is preliminary data.</text>
</comment>
<accession>A0A8T0JLS4</accession>
<dbReference type="Proteomes" id="UP000743370">
    <property type="component" value="Unassembled WGS sequence"/>
</dbReference>
<protein>
    <submittedName>
        <fullName evidence="1">Uncharacterized protein</fullName>
    </submittedName>
</protein>
<evidence type="ECO:0000313" key="2">
    <source>
        <dbReference type="Proteomes" id="UP000743370"/>
    </source>
</evidence>
<proteinExistence type="predicted"/>
<sequence length="324" mass="37087">MPVVEFLNWLVQCSVVRRRGRDWCSRSGSVRRRERERLGEILQVVRRRERALAVILWWSDEWSVEDWWSRGGVLVLWWFGGGPTMMVVRWWSGGVTASCFRFDRQLTRSWQGDIEKVCGMGPLNCSATGTPSSGFAWSPIHKECFQKAGFHTETNPPRLSSSESLVAYDLRDVSCRLKVKPSCTRAPCHHRASRREGPSTWPKASPATPIIVEVFADHCATRSCLLSCAREKHRFSELSSTMSFRWRHRYPSRRFSLLILFRGLNPNTRVTAPTAQAHDAAGGTSHHQRVGRVLSTAASPLSLFLWFDLIELIRMLMIFVIEIL</sequence>
<dbReference type="AlphaFoldDB" id="A0A8T0JLS4"/>
<gene>
    <name evidence="1" type="ORF">HKW66_Vig0174370</name>
</gene>
<dbReference type="EMBL" id="JABFOF010000010">
    <property type="protein sequence ID" value="KAG2376864.1"/>
    <property type="molecule type" value="Genomic_DNA"/>
</dbReference>
<reference evidence="1 2" key="1">
    <citation type="submission" date="2020-05" db="EMBL/GenBank/DDBJ databases">
        <title>Vigna angularis (adzuki bean) Var. LongXiaoDou No. 4 denovo assembly.</title>
        <authorList>
            <person name="Xiang H."/>
        </authorList>
    </citation>
    <scope>NUCLEOTIDE SEQUENCE [LARGE SCALE GENOMIC DNA]</scope>
    <source>
        <tissue evidence="1">Leaf</tissue>
    </source>
</reference>
<name>A0A8T0JLS4_PHAAN</name>
<evidence type="ECO:0000313" key="1">
    <source>
        <dbReference type="EMBL" id="KAG2376864.1"/>
    </source>
</evidence>
<organism evidence="1 2">
    <name type="scientific">Phaseolus angularis</name>
    <name type="common">Azuki bean</name>
    <name type="synonym">Vigna angularis</name>
    <dbReference type="NCBI Taxonomy" id="3914"/>
    <lineage>
        <taxon>Eukaryota</taxon>
        <taxon>Viridiplantae</taxon>
        <taxon>Streptophyta</taxon>
        <taxon>Embryophyta</taxon>
        <taxon>Tracheophyta</taxon>
        <taxon>Spermatophyta</taxon>
        <taxon>Magnoliopsida</taxon>
        <taxon>eudicotyledons</taxon>
        <taxon>Gunneridae</taxon>
        <taxon>Pentapetalae</taxon>
        <taxon>rosids</taxon>
        <taxon>fabids</taxon>
        <taxon>Fabales</taxon>
        <taxon>Fabaceae</taxon>
        <taxon>Papilionoideae</taxon>
        <taxon>50 kb inversion clade</taxon>
        <taxon>NPAAA clade</taxon>
        <taxon>indigoferoid/millettioid clade</taxon>
        <taxon>Phaseoleae</taxon>
        <taxon>Vigna</taxon>
    </lineage>
</organism>